<comment type="caution">
    <text evidence="1">The sequence shown here is derived from an EMBL/GenBank/DDBJ whole genome shotgun (WGS) entry which is preliminary data.</text>
</comment>
<keyword evidence="2" id="KW-1185">Reference proteome</keyword>
<dbReference type="Proteomes" id="UP000193411">
    <property type="component" value="Unassembled WGS sequence"/>
</dbReference>
<feature type="non-terminal residue" evidence="1">
    <location>
        <position position="1"/>
    </location>
</feature>
<accession>A0A1Y2HEE5</accession>
<protein>
    <submittedName>
        <fullName evidence="1">Uncharacterized protein</fullName>
    </submittedName>
</protein>
<dbReference type="EMBL" id="MCFL01000060">
    <property type="protein sequence ID" value="ORZ31452.1"/>
    <property type="molecule type" value="Genomic_DNA"/>
</dbReference>
<evidence type="ECO:0000313" key="1">
    <source>
        <dbReference type="EMBL" id="ORZ31452.1"/>
    </source>
</evidence>
<proteinExistence type="predicted"/>
<organism evidence="1 2">
    <name type="scientific">Catenaria anguillulae PL171</name>
    <dbReference type="NCBI Taxonomy" id="765915"/>
    <lineage>
        <taxon>Eukaryota</taxon>
        <taxon>Fungi</taxon>
        <taxon>Fungi incertae sedis</taxon>
        <taxon>Blastocladiomycota</taxon>
        <taxon>Blastocladiomycetes</taxon>
        <taxon>Blastocladiales</taxon>
        <taxon>Catenariaceae</taxon>
        <taxon>Catenaria</taxon>
    </lineage>
</organism>
<reference evidence="1 2" key="1">
    <citation type="submission" date="2016-07" db="EMBL/GenBank/DDBJ databases">
        <title>Pervasive Adenine N6-methylation of Active Genes in Fungi.</title>
        <authorList>
            <consortium name="DOE Joint Genome Institute"/>
            <person name="Mondo S.J."/>
            <person name="Dannebaum R.O."/>
            <person name="Kuo R.C."/>
            <person name="Labutti K."/>
            <person name="Haridas S."/>
            <person name="Kuo A."/>
            <person name="Salamov A."/>
            <person name="Ahrendt S.R."/>
            <person name="Lipzen A."/>
            <person name="Sullivan W."/>
            <person name="Andreopoulos W.B."/>
            <person name="Clum A."/>
            <person name="Lindquist E."/>
            <person name="Daum C."/>
            <person name="Ramamoorthy G.K."/>
            <person name="Gryganskyi A."/>
            <person name="Culley D."/>
            <person name="Magnuson J.K."/>
            <person name="James T.Y."/>
            <person name="O'Malley M.A."/>
            <person name="Stajich J.E."/>
            <person name="Spatafora J.W."/>
            <person name="Visel A."/>
            <person name="Grigoriev I.V."/>
        </authorList>
    </citation>
    <scope>NUCLEOTIDE SEQUENCE [LARGE SCALE GENOMIC DNA]</scope>
    <source>
        <strain evidence="1 2">PL171</strain>
    </source>
</reference>
<dbReference type="AlphaFoldDB" id="A0A1Y2HEE5"/>
<name>A0A1Y2HEE5_9FUNG</name>
<evidence type="ECO:0000313" key="2">
    <source>
        <dbReference type="Proteomes" id="UP000193411"/>
    </source>
</evidence>
<sequence length="194" mass="21310">LVSKQASKAHVEQLVSALTAGSNRVKSPVIASALISLYSRTCSPNLGLQVWDKCVASDPPIMSAAMAASYCDLLGFHWRNLDDVQMRLASVHAQLASGSPPFTLALATNANVWTSLLEAVIRANLSNMVVPVLRDMQERLRGQAGVRKAVLTVGSMMKQKLGDEEWDKQVRDEIGKMVNEFWQLARSPSRQMFL</sequence>
<gene>
    <name evidence="1" type="ORF">BCR44DRAFT_316607</name>
</gene>